<dbReference type="InterPro" id="IPR021153">
    <property type="entry name" value="HrcA_C"/>
</dbReference>
<dbReference type="HAMAP" id="MF_00081">
    <property type="entry name" value="HrcA"/>
    <property type="match status" value="1"/>
</dbReference>
<evidence type="ECO:0000256" key="5">
    <source>
        <dbReference type="HAMAP-Rule" id="MF_00081"/>
    </source>
</evidence>
<comment type="function">
    <text evidence="5">Negative regulator of class I heat shock genes (grpE-dnaK-dnaJ and groELS operons). Prevents heat-shock induction of these operons.</text>
</comment>
<dbReference type="InterPro" id="IPR029016">
    <property type="entry name" value="GAF-like_dom_sf"/>
</dbReference>
<organism evidence="8 9">
    <name type="scientific">Lujinxingia vulgaris</name>
    <dbReference type="NCBI Taxonomy" id="2600176"/>
    <lineage>
        <taxon>Bacteria</taxon>
        <taxon>Deltaproteobacteria</taxon>
        <taxon>Bradymonadales</taxon>
        <taxon>Lujinxingiaceae</taxon>
        <taxon>Lujinxingia</taxon>
    </lineage>
</organism>
<dbReference type="PANTHER" id="PTHR34824">
    <property type="entry name" value="HEAT-INDUCIBLE TRANSCRIPTION REPRESSOR HRCA"/>
    <property type="match status" value="1"/>
</dbReference>
<dbReference type="Gene3D" id="3.30.450.40">
    <property type="match status" value="1"/>
</dbReference>
<dbReference type="InterPro" id="IPR002571">
    <property type="entry name" value="HrcA"/>
</dbReference>
<keyword evidence="3 5" id="KW-0346">Stress response</keyword>
<evidence type="ECO:0000259" key="6">
    <source>
        <dbReference type="Pfam" id="PF01628"/>
    </source>
</evidence>
<dbReference type="Gene3D" id="1.10.10.10">
    <property type="entry name" value="Winged helix-like DNA-binding domain superfamily/Winged helix DNA-binding domain"/>
    <property type="match status" value="1"/>
</dbReference>
<evidence type="ECO:0000256" key="1">
    <source>
        <dbReference type="ARBA" id="ARBA00022491"/>
    </source>
</evidence>
<dbReference type="NCBIfam" id="TIGR00331">
    <property type="entry name" value="hrcA"/>
    <property type="match status" value="1"/>
</dbReference>
<accession>A0A5C6WTA2</accession>
<dbReference type="Gene3D" id="3.30.390.60">
    <property type="entry name" value="Heat-inducible transcription repressor hrca homolog, domain 3"/>
    <property type="match status" value="1"/>
</dbReference>
<evidence type="ECO:0000256" key="4">
    <source>
        <dbReference type="ARBA" id="ARBA00023163"/>
    </source>
</evidence>
<proteinExistence type="inferred from homology"/>
<evidence type="ECO:0000256" key="2">
    <source>
        <dbReference type="ARBA" id="ARBA00023015"/>
    </source>
</evidence>
<keyword evidence="2 5" id="KW-0805">Transcription regulation</keyword>
<keyword evidence="1 5" id="KW-0678">Repressor</keyword>
<gene>
    <name evidence="5 8" type="primary">hrcA</name>
    <name evidence="8" type="ORF">FRC96_21045</name>
</gene>
<reference evidence="8 9" key="1">
    <citation type="submission" date="2019-08" db="EMBL/GenBank/DDBJ databases">
        <title>Bradymonadales sp. TMQ2.</title>
        <authorList>
            <person name="Liang Q."/>
        </authorList>
    </citation>
    <scope>NUCLEOTIDE SEQUENCE [LARGE SCALE GENOMIC DNA]</scope>
    <source>
        <strain evidence="8 9">TMQ2</strain>
    </source>
</reference>
<evidence type="ECO:0000259" key="7">
    <source>
        <dbReference type="Pfam" id="PF03444"/>
    </source>
</evidence>
<dbReference type="InterPro" id="IPR036390">
    <property type="entry name" value="WH_DNA-bd_sf"/>
</dbReference>
<comment type="similarity">
    <text evidence="5">Belongs to the HrcA family.</text>
</comment>
<name>A0A5C6WTA2_9DELT</name>
<feature type="domain" description="Heat-inducible transcription repressor HrcA C-terminal" evidence="6">
    <location>
        <begin position="140"/>
        <end position="357"/>
    </location>
</feature>
<evidence type="ECO:0000313" key="8">
    <source>
        <dbReference type="EMBL" id="TXD31651.1"/>
    </source>
</evidence>
<dbReference type="SUPFAM" id="SSF46785">
    <property type="entry name" value="Winged helix' DNA-binding domain"/>
    <property type="match status" value="1"/>
</dbReference>
<dbReference type="Pfam" id="PF03444">
    <property type="entry name" value="WHD_HrcA"/>
    <property type="match status" value="1"/>
</dbReference>
<dbReference type="Proteomes" id="UP000321046">
    <property type="component" value="Unassembled WGS sequence"/>
</dbReference>
<dbReference type="OrthoDB" id="9783139at2"/>
<feature type="domain" description="Winged helix-turn-helix transcription repressor HrcA DNA-binding" evidence="7">
    <location>
        <begin position="33"/>
        <end position="100"/>
    </location>
</feature>
<evidence type="ECO:0000313" key="9">
    <source>
        <dbReference type="Proteomes" id="UP000321046"/>
    </source>
</evidence>
<dbReference type="Pfam" id="PF01628">
    <property type="entry name" value="HrcA"/>
    <property type="match status" value="1"/>
</dbReference>
<dbReference type="InterPro" id="IPR005104">
    <property type="entry name" value="WHTH_HrcA_DNA-bd"/>
</dbReference>
<dbReference type="PIRSF" id="PIRSF005485">
    <property type="entry name" value="HrcA"/>
    <property type="match status" value="1"/>
</dbReference>
<dbReference type="EMBL" id="VOSL01000147">
    <property type="protein sequence ID" value="TXD31651.1"/>
    <property type="molecule type" value="Genomic_DNA"/>
</dbReference>
<sequence>MLVHACGFRALECNAAASPLRSTTPRDDVVTLLSERQIKILVQVVELFNRTGEPVGSAAVSRAETISVSSATVRNVMAELEGLGLLHQPHTSAGRVPTASGMRLYVDHLVATGAVVTGPHADWMVTLSELEADDVGQMARSAGLLVSQISHLTSLVSTPRLAAARLRDVQLSWLSERRILVVLITEDGRVFNRVVRMEEAVERHSIERMRNYLSELVVGRSLVEVRRRVRQELAASESRYRSYVRRALSLSQQVLDLATGAELYVEGQLNVLDFGELAHDIARVREVLRTLEDKERVLDVLDRICEARKVQTLIGSELGLDLGDDLSLIACGYYREGEQVGLVGVLGPLRMNYARIIPLVEHTARMLSKELDELS</sequence>
<dbReference type="AlphaFoldDB" id="A0A5C6WTA2"/>
<dbReference type="GO" id="GO:0045892">
    <property type="term" value="P:negative regulation of DNA-templated transcription"/>
    <property type="evidence" value="ECO:0007669"/>
    <property type="project" value="UniProtKB-UniRule"/>
</dbReference>
<dbReference type="InterPro" id="IPR023120">
    <property type="entry name" value="WHTH_transcript_rep_HrcA_IDD"/>
</dbReference>
<dbReference type="GO" id="GO:0003677">
    <property type="term" value="F:DNA binding"/>
    <property type="evidence" value="ECO:0007669"/>
    <property type="project" value="InterPro"/>
</dbReference>
<protein>
    <recommendedName>
        <fullName evidence="5">Heat-inducible transcription repressor HrcA</fullName>
    </recommendedName>
</protein>
<evidence type="ECO:0000256" key="3">
    <source>
        <dbReference type="ARBA" id="ARBA00023016"/>
    </source>
</evidence>
<comment type="caution">
    <text evidence="8">The sequence shown here is derived from an EMBL/GenBank/DDBJ whole genome shotgun (WGS) entry which is preliminary data.</text>
</comment>
<dbReference type="InterPro" id="IPR036388">
    <property type="entry name" value="WH-like_DNA-bd_sf"/>
</dbReference>
<keyword evidence="4 5" id="KW-0804">Transcription</keyword>
<dbReference type="PANTHER" id="PTHR34824:SF1">
    <property type="entry name" value="HEAT-INDUCIBLE TRANSCRIPTION REPRESSOR HRCA"/>
    <property type="match status" value="1"/>
</dbReference>
<dbReference type="SUPFAM" id="SSF55781">
    <property type="entry name" value="GAF domain-like"/>
    <property type="match status" value="1"/>
</dbReference>